<evidence type="ECO:0008006" key="4">
    <source>
        <dbReference type="Google" id="ProtNLM"/>
    </source>
</evidence>
<reference evidence="3" key="1">
    <citation type="submission" date="2019-08" db="EMBL/GenBank/DDBJ databases">
        <authorList>
            <person name="Kucharzyk K."/>
            <person name="Murdoch R.W."/>
            <person name="Higgins S."/>
            <person name="Loffler F."/>
        </authorList>
    </citation>
    <scope>NUCLEOTIDE SEQUENCE</scope>
</reference>
<name>A0A645HLJ3_9ZZZZ</name>
<dbReference type="GO" id="GO:0005634">
    <property type="term" value="C:nucleus"/>
    <property type="evidence" value="ECO:0007669"/>
    <property type="project" value="TreeGrafter"/>
</dbReference>
<gene>
    <name evidence="3" type="ORF">SDC9_187422</name>
</gene>
<dbReference type="GO" id="GO:0019901">
    <property type="term" value="F:protein kinase binding"/>
    <property type="evidence" value="ECO:0007669"/>
    <property type="project" value="TreeGrafter"/>
</dbReference>
<dbReference type="PROSITE" id="PS50088">
    <property type="entry name" value="ANK_REPEAT"/>
    <property type="match status" value="1"/>
</dbReference>
<dbReference type="GO" id="GO:2000045">
    <property type="term" value="P:regulation of G1/S transition of mitotic cell cycle"/>
    <property type="evidence" value="ECO:0007669"/>
    <property type="project" value="TreeGrafter"/>
</dbReference>
<dbReference type="InterPro" id="IPR002110">
    <property type="entry name" value="Ankyrin_rpt"/>
</dbReference>
<dbReference type="SUPFAM" id="SSF48403">
    <property type="entry name" value="Ankyrin repeat"/>
    <property type="match status" value="1"/>
</dbReference>
<evidence type="ECO:0000256" key="2">
    <source>
        <dbReference type="ARBA" id="ARBA00023043"/>
    </source>
</evidence>
<comment type="caution">
    <text evidence="3">The sequence shown here is derived from an EMBL/GenBank/DDBJ whole genome shotgun (WGS) entry which is preliminary data.</text>
</comment>
<evidence type="ECO:0000313" key="3">
    <source>
        <dbReference type="EMBL" id="MPN39888.1"/>
    </source>
</evidence>
<dbReference type="Pfam" id="PF12796">
    <property type="entry name" value="Ank_2"/>
    <property type="match status" value="1"/>
</dbReference>
<organism evidence="3">
    <name type="scientific">bioreactor metagenome</name>
    <dbReference type="NCBI Taxonomy" id="1076179"/>
    <lineage>
        <taxon>unclassified sequences</taxon>
        <taxon>metagenomes</taxon>
        <taxon>ecological metagenomes</taxon>
    </lineage>
</organism>
<dbReference type="Gene3D" id="1.25.40.20">
    <property type="entry name" value="Ankyrin repeat-containing domain"/>
    <property type="match status" value="2"/>
</dbReference>
<dbReference type="InterPro" id="IPR036770">
    <property type="entry name" value="Ankyrin_rpt-contain_sf"/>
</dbReference>
<dbReference type="InterPro" id="IPR050776">
    <property type="entry name" value="Ank_Repeat/CDKN_Inhibitor"/>
</dbReference>
<protein>
    <recommendedName>
        <fullName evidence="4">Ankyrin repeat domain-containing protein</fullName>
    </recommendedName>
</protein>
<dbReference type="PANTHER" id="PTHR24201:SF8">
    <property type="entry name" value="CYCLIN-DEPENDENT KINASE 4 INHIBITOR B"/>
    <property type="match status" value="1"/>
</dbReference>
<dbReference type="AlphaFoldDB" id="A0A645HLJ3"/>
<dbReference type="GO" id="GO:0008285">
    <property type="term" value="P:negative regulation of cell population proliferation"/>
    <property type="evidence" value="ECO:0007669"/>
    <property type="project" value="TreeGrafter"/>
</dbReference>
<dbReference type="PANTHER" id="PTHR24201">
    <property type="entry name" value="ANK_REP_REGION DOMAIN-CONTAINING PROTEIN"/>
    <property type="match status" value="1"/>
</dbReference>
<dbReference type="GO" id="GO:0005737">
    <property type="term" value="C:cytoplasm"/>
    <property type="evidence" value="ECO:0007669"/>
    <property type="project" value="TreeGrafter"/>
</dbReference>
<evidence type="ECO:0000256" key="1">
    <source>
        <dbReference type="ARBA" id="ARBA00022737"/>
    </source>
</evidence>
<dbReference type="PROSITE" id="PS50297">
    <property type="entry name" value="ANK_REP_REGION"/>
    <property type="match status" value="1"/>
</dbReference>
<proteinExistence type="predicted"/>
<dbReference type="SMART" id="SM00248">
    <property type="entry name" value="ANK"/>
    <property type="match status" value="1"/>
</dbReference>
<dbReference type="EMBL" id="VSSQ01095983">
    <property type="protein sequence ID" value="MPN39888.1"/>
    <property type="molecule type" value="Genomic_DNA"/>
</dbReference>
<accession>A0A645HLJ3</accession>
<keyword evidence="1" id="KW-0677">Repeat</keyword>
<keyword evidence="2" id="KW-0040">ANK repeat</keyword>
<dbReference type="GO" id="GO:0004861">
    <property type="term" value="F:cyclin-dependent protein serine/threonine kinase inhibitor activity"/>
    <property type="evidence" value="ECO:0007669"/>
    <property type="project" value="TreeGrafter"/>
</dbReference>
<sequence>MVTFLIAQGADPNLQEQTGLTPLHWAASHGNLDTVKVLIAGGAAHNVANSFGQSAAALARAHRNWEIAEFLDAL</sequence>